<dbReference type="EMBL" id="CAADFQ010000013">
    <property type="protein sequence ID" value="VFK30010.1"/>
    <property type="molecule type" value="Genomic_DNA"/>
</dbReference>
<evidence type="ECO:0000313" key="2">
    <source>
        <dbReference type="EMBL" id="VFK30010.1"/>
    </source>
</evidence>
<dbReference type="EMBL" id="CAADGH010000014">
    <property type="protein sequence ID" value="VFK75016.1"/>
    <property type="molecule type" value="Genomic_DNA"/>
</dbReference>
<gene>
    <name evidence="1" type="ORF">BECKMB1821G_GA0114241_101027</name>
    <name evidence="3" type="ORF">BECKMB1821H_GA0114242_101412</name>
    <name evidence="2" type="ORF">BECKMB1821I_GA0114274_101311</name>
</gene>
<protein>
    <submittedName>
        <fullName evidence="2">Uncharacterized protein</fullName>
    </submittedName>
</protein>
<proteinExistence type="predicted"/>
<dbReference type="AlphaFoldDB" id="A0A450XL05"/>
<evidence type="ECO:0000313" key="3">
    <source>
        <dbReference type="EMBL" id="VFK75016.1"/>
    </source>
</evidence>
<dbReference type="EMBL" id="CAADFO010000010">
    <property type="protein sequence ID" value="VFK24894.1"/>
    <property type="molecule type" value="Genomic_DNA"/>
</dbReference>
<sequence length="87" mass="10175">MENRRLNKIICFGAEVAVQLNKISSRRQRECSKITDWQGAWPMEMATESSIFTKAQKYYAALNFVTKENLIYPQDINLINFLELENV</sequence>
<evidence type="ECO:0000313" key="1">
    <source>
        <dbReference type="EMBL" id="VFK24894.1"/>
    </source>
</evidence>
<accession>A0A450XL05</accession>
<reference evidence="2" key="1">
    <citation type="submission" date="2019-02" db="EMBL/GenBank/DDBJ databases">
        <authorList>
            <person name="Gruber-Vodicka R. H."/>
            <person name="Seah K. B. B."/>
        </authorList>
    </citation>
    <scope>NUCLEOTIDE SEQUENCE</scope>
    <source>
        <strain evidence="1">BECK_BZ197</strain>
        <strain evidence="3">BECK_BZ198</strain>
        <strain evidence="2">BECK_BZ199</strain>
    </source>
</reference>
<name>A0A450XL05_9GAMM</name>
<organism evidence="2">
    <name type="scientific">Candidatus Kentrum sp. MB</name>
    <dbReference type="NCBI Taxonomy" id="2138164"/>
    <lineage>
        <taxon>Bacteria</taxon>
        <taxon>Pseudomonadati</taxon>
        <taxon>Pseudomonadota</taxon>
        <taxon>Gammaproteobacteria</taxon>
        <taxon>Candidatus Kentrum</taxon>
    </lineage>
</organism>